<dbReference type="Proteomes" id="UP000694886">
    <property type="component" value="Chromosome 10"/>
</dbReference>
<dbReference type="GeneID" id="108663611"/>
<dbReference type="RefSeq" id="XP_017984316.1">
    <property type="nucleotide sequence ID" value="XM_018128827.1"/>
</dbReference>
<evidence type="ECO:0000313" key="3">
    <source>
        <dbReference type="RefSeq" id="XP_017984316.1"/>
    </source>
</evidence>
<feature type="domain" description="Tf2-1-like SH3-like" evidence="1">
    <location>
        <begin position="24"/>
        <end position="88"/>
    </location>
</feature>
<dbReference type="InterPro" id="IPR056924">
    <property type="entry name" value="SH3_Tf2-1"/>
</dbReference>
<accession>A0AB32X2D7</accession>
<name>A0AB32X2D7_THECC</name>
<protein>
    <submittedName>
        <fullName evidence="3">Uncharacterized protein LOC108663611</fullName>
    </submittedName>
</protein>
<dbReference type="PANTHER" id="PTHR46148:SF60">
    <property type="entry name" value="CHROMO DOMAIN-CONTAINING PROTEIN"/>
    <property type="match status" value="1"/>
</dbReference>
<sequence length="118" mass="14013">MHLSDMRKDVNGSKLQKPLEFEYGDYVFLKILPTKGVKRFEKKRKLSLRYIKLFEVQRRVGAIAYHFALLLNLSDVHLIFHISMLRKFDPDPLHLIQYNDVQLQNRLGYEEQPVAILD</sequence>
<reference evidence="2" key="1">
    <citation type="journal article" date="1997" name="Nucleic Acids Res.">
        <title>tRNAscan-SE: a program for improved detection of transfer RNA genes in genomic sequence.</title>
        <authorList>
            <person name="Lowe T.M."/>
            <person name="Eddy S.R."/>
        </authorList>
    </citation>
    <scope>NUCLEOTIDE SEQUENCE [LARGE SCALE GENOMIC DNA]</scope>
    <source>
        <strain evidence="2">r\B97-61/B2</strain>
    </source>
</reference>
<dbReference type="AlphaFoldDB" id="A0AB32X2D7"/>
<dbReference type="KEGG" id="tcc:108663611"/>
<reference evidence="3" key="2">
    <citation type="submission" date="2025-08" db="UniProtKB">
        <authorList>
            <consortium name="RefSeq"/>
        </authorList>
    </citation>
    <scope>IDENTIFICATION</scope>
</reference>
<evidence type="ECO:0000259" key="1">
    <source>
        <dbReference type="Pfam" id="PF24626"/>
    </source>
</evidence>
<evidence type="ECO:0000313" key="2">
    <source>
        <dbReference type="Proteomes" id="UP000694886"/>
    </source>
</evidence>
<proteinExistence type="predicted"/>
<dbReference type="Pfam" id="PF24626">
    <property type="entry name" value="SH3_Tf2-1"/>
    <property type="match status" value="1"/>
</dbReference>
<dbReference type="PANTHER" id="PTHR46148">
    <property type="entry name" value="CHROMO DOMAIN-CONTAINING PROTEIN"/>
    <property type="match status" value="1"/>
</dbReference>
<organism evidence="2 3">
    <name type="scientific">Theobroma cacao</name>
    <name type="common">Cacao</name>
    <name type="synonym">Cocoa</name>
    <dbReference type="NCBI Taxonomy" id="3641"/>
    <lineage>
        <taxon>Eukaryota</taxon>
        <taxon>Viridiplantae</taxon>
        <taxon>Streptophyta</taxon>
        <taxon>Embryophyta</taxon>
        <taxon>Tracheophyta</taxon>
        <taxon>Spermatophyta</taxon>
        <taxon>Magnoliopsida</taxon>
        <taxon>eudicotyledons</taxon>
        <taxon>Gunneridae</taxon>
        <taxon>Pentapetalae</taxon>
        <taxon>rosids</taxon>
        <taxon>malvids</taxon>
        <taxon>Malvales</taxon>
        <taxon>Malvaceae</taxon>
        <taxon>Byttnerioideae</taxon>
        <taxon>Theobroma</taxon>
    </lineage>
</organism>
<gene>
    <name evidence="3" type="primary">LOC108663611</name>
</gene>
<dbReference type="Gramene" id="Tc10v2_t008610.1">
    <property type="protein sequence ID" value="Tc10v2_p008610.1"/>
    <property type="gene ID" value="Tc10v2_g008610"/>
</dbReference>